<name>D8LHW7_ECTSI</name>
<evidence type="ECO:0000256" key="5">
    <source>
        <dbReference type="PROSITE-ProRule" id="PRU00091"/>
    </source>
</evidence>
<dbReference type="InterPro" id="IPR013783">
    <property type="entry name" value="Ig-like_fold"/>
</dbReference>
<evidence type="ECO:0000313" key="11">
    <source>
        <dbReference type="Proteomes" id="UP000002630"/>
    </source>
</evidence>
<dbReference type="InterPro" id="IPR013761">
    <property type="entry name" value="SAM/pointed_sf"/>
</dbReference>
<feature type="region of interest" description="Disordered" evidence="6">
    <location>
        <begin position="373"/>
        <end position="402"/>
    </location>
</feature>
<dbReference type="CDD" id="cd00063">
    <property type="entry name" value="FN3"/>
    <property type="match status" value="1"/>
</dbReference>
<feature type="compositionally biased region" description="Acidic residues" evidence="6">
    <location>
        <begin position="721"/>
        <end position="735"/>
    </location>
</feature>
<dbReference type="Gene3D" id="2.60.40.10">
    <property type="entry name" value="Immunoglobulins"/>
    <property type="match status" value="1"/>
</dbReference>
<evidence type="ECO:0000256" key="2">
    <source>
        <dbReference type="ARBA" id="ARBA00022771"/>
    </source>
</evidence>
<organism evidence="10 11">
    <name type="scientific">Ectocarpus siliculosus</name>
    <name type="common">Brown alga</name>
    <name type="synonym">Conferva siliculosa</name>
    <dbReference type="NCBI Taxonomy" id="2880"/>
    <lineage>
        <taxon>Eukaryota</taxon>
        <taxon>Sar</taxon>
        <taxon>Stramenopiles</taxon>
        <taxon>Ochrophyta</taxon>
        <taxon>PX clade</taxon>
        <taxon>Phaeophyceae</taxon>
        <taxon>Ectocarpales</taxon>
        <taxon>Ectocarpaceae</taxon>
        <taxon>Ectocarpus</taxon>
    </lineage>
</organism>
<evidence type="ECO:0000256" key="4">
    <source>
        <dbReference type="ARBA" id="ARBA00022837"/>
    </source>
</evidence>
<dbReference type="CDD" id="cd00065">
    <property type="entry name" value="FYVE_like_SF"/>
    <property type="match status" value="1"/>
</dbReference>
<dbReference type="STRING" id="2880.D8LHW7"/>
<dbReference type="AlphaFoldDB" id="D8LHW7"/>
<evidence type="ECO:0000313" key="10">
    <source>
        <dbReference type="EMBL" id="CBN74398.1"/>
    </source>
</evidence>
<dbReference type="Gene3D" id="1.10.150.50">
    <property type="entry name" value="Transcription Factor, Ets-1"/>
    <property type="match status" value="1"/>
</dbReference>
<dbReference type="GO" id="GO:0008270">
    <property type="term" value="F:zinc ion binding"/>
    <property type="evidence" value="ECO:0007669"/>
    <property type="project" value="UniProtKB-KW"/>
</dbReference>
<reference evidence="10 11" key="1">
    <citation type="journal article" date="2010" name="Nature">
        <title>The Ectocarpus genome and the independent evolution of multicellularity in brown algae.</title>
        <authorList>
            <person name="Cock J.M."/>
            <person name="Sterck L."/>
            <person name="Rouze P."/>
            <person name="Scornet D."/>
            <person name="Allen A.E."/>
            <person name="Amoutzias G."/>
            <person name="Anthouard V."/>
            <person name="Artiguenave F."/>
            <person name="Aury J.M."/>
            <person name="Badger J.H."/>
            <person name="Beszteri B."/>
            <person name="Billiau K."/>
            <person name="Bonnet E."/>
            <person name="Bothwell J.H."/>
            <person name="Bowler C."/>
            <person name="Boyen C."/>
            <person name="Brownlee C."/>
            <person name="Carrano C.J."/>
            <person name="Charrier B."/>
            <person name="Cho G.Y."/>
            <person name="Coelho S.M."/>
            <person name="Collen J."/>
            <person name="Corre E."/>
            <person name="Da Silva C."/>
            <person name="Delage L."/>
            <person name="Delaroque N."/>
            <person name="Dittami S.M."/>
            <person name="Doulbeau S."/>
            <person name="Elias M."/>
            <person name="Farnham G."/>
            <person name="Gachon C.M."/>
            <person name="Gschloessl B."/>
            <person name="Heesch S."/>
            <person name="Jabbari K."/>
            <person name="Jubin C."/>
            <person name="Kawai H."/>
            <person name="Kimura K."/>
            <person name="Kloareg B."/>
            <person name="Kupper F.C."/>
            <person name="Lang D."/>
            <person name="Le Bail A."/>
            <person name="Leblanc C."/>
            <person name="Lerouge P."/>
            <person name="Lohr M."/>
            <person name="Lopez P.J."/>
            <person name="Martens C."/>
            <person name="Maumus F."/>
            <person name="Michel G."/>
            <person name="Miranda-Saavedra D."/>
            <person name="Morales J."/>
            <person name="Moreau H."/>
            <person name="Motomura T."/>
            <person name="Nagasato C."/>
            <person name="Napoli C.A."/>
            <person name="Nelson D.R."/>
            <person name="Nyvall-Collen P."/>
            <person name="Peters A.F."/>
            <person name="Pommier C."/>
            <person name="Potin P."/>
            <person name="Poulain J."/>
            <person name="Quesneville H."/>
            <person name="Read B."/>
            <person name="Rensing S.A."/>
            <person name="Ritter A."/>
            <person name="Rousvoal S."/>
            <person name="Samanta M."/>
            <person name="Samson G."/>
            <person name="Schroeder D.C."/>
            <person name="Segurens B."/>
            <person name="Strittmatter M."/>
            <person name="Tonon T."/>
            <person name="Tregear J.W."/>
            <person name="Valentin K."/>
            <person name="von Dassow P."/>
            <person name="Yamagishi T."/>
            <person name="Van de Peer Y."/>
            <person name="Wincker P."/>
        </authorList>
    </citation>
    <scope>NUCLEOTIDE SEQUENCE [LARGE SCALE GENOMIC DNA]</scope>
    <source>
        <strain evidence="11">Ec32 / CCAP1310/4</strain>
    </source>
</reference>
<dbReference type="InterPro" id="IPR036116">
    <property type="entry name" value="FN3_sf"/>
</dbReference>
<feature type="signal peptide" evidence="7">
    <location>
        <begin position="1"/>
        <end position="19"/>
    </location>
</feature>
<proteinExistence type="predicted"/>
<keyword evidence="2 5" id="KW-0863">Zinc-finger</keyword>
<dbReference type="SUPFAM" id="SSF49265">
    <property type="entry name" value="Fibronectin type III"/>
    <property type="match status" value="1"/>
</dbReference>
<dbReference type="GO" id="GO:0005246">
    <property type="term" value="F:calcium channel regulator activity"/>
    <property type="evidence" value="ECO:0007669"/>
    <property type="project" value="InterPro"/>
</dbReference>
<feature type="compositionally biased region" description="Low complexity" evidence="6">
    <location>
        <begin position="626"/>
        <end position="639"/>
    </location>
</feature>
<dbReference type="GO" id="GO:0005886">
    <property type="term" value="C:plasma membrane"/>
    <property type="evidence" value="ECO:0007669"/>
    <property type="project" value="TreeGrafter"/>
</dbReference>
<feature type="compositionally biased region" description="Gly residues" evidence="6">
    <location>
        <begin position="551"/>
        <end position="561"/>
    </location>
</feature>
<gene>
    <name evidence="10" type="ORF">Esi_0020_0100</name>
</gene>
<dbReference type="EMBL" id="FN648376">
    <property type="protein sequence ID" value="CBN74398.1"/>
    <property type="molecule type" value="Genomic_DNA"/>
</dbReference>
<evidence type="ECO:0000256" key="1">
    <source>
        <dbReference type="ARBA" id="ARBA00022723"/>
    </source>
</evidence>
<dbReference type="EMBL" id="FN649738">
    <property type="protein sequence ID" value="CBN74398.1"/>
    <property type="molecule type" value="Genomic_DNA"/>
</dbReference>
<dbReference type="PROSITE" id="PS50178">
    <property type="entry name" value="ZF_FYVE"/>
    <property type="match status" value="1"/>
</dbReference>
<dbReference type="GO" id="GO:0006874">
    <property type="term" value="P:intracellular calcium ion homeostasis"/>
    <property type="evidence" value="ECO:0007669"/>
    <property type="project" value="TreeGrafter"/>
</dbReference>
<dbReference type="InterPro" id="IPR002048">
    <property type="entry name" value="EF_hand_dom"/>
</dbReference>
<feature type="compositionally biased region" description="Low complexity" evidence="6">
    <location>
        <begin position="1010"/>
        <end position="1023"/>
    </location>
</feature>
<dbReference type="InterPro" id="IPR011011">
    <property type="entry name" value="Znf_FYVE_PHD"/>
</dbReference>
<evidence type="ECO:0000256" key="7">
    <source>
        <dbReference type="SAM" id="SignalP"/>
    </source>
</evidence>
<dbReference type="PANTHER" id="PTHR15136:SF13">
    <property type="entry name" value="SAM DOMAIN-CONTAINING PROTEIN"/>
    <property type="match status" value="1"/>
</dbReference>
<dbReference type="GO" id="GO:0005509">
    <property type="term" value="F:calcium ion binding"/>
    <property type="evidence" value="ECO:0007669"/>
    <property type="project" value="InterPro"/>
</dbReference>
<dbReference type="Proteomes" id="UP000002630">
    <property type="component" value="Linkage Group LG13"/>
</dbReference>
<feature type="compositionally biased region" description="Low complexity" evidence="6">
    <location>
        <begin position="373"/>
        <end position="386"/>
    </location>
</feature>
<evidence type="ECO:0000256" key="3">
    <source>
        <dbReference type="ARBA" id="ARBA00022833"/>
    </source>
</evidence>
<dbReference type="InterPro" id="IPR011992">
    <property type="entry name" value="EF-hand-dom_pair"/>
</dbReference>
<dbReference type="SUPFAM" id="SSF57903">
    <property type="entry name" value="FYVE/PHD zinc finger"/>
    <property type="match status" value="1"/>
</dbReference>
<evidence type="ECO:0000259" key="9">
    <source>
        <dbReference type="PROSITE" id="PS50222"/>
    </source>
</evidence>
<feature type="region of interest" description="Disordered" evidence="6">
    <location>
        <begin position="78"/>
        <end position="141"/>
    </location>
</feature>
<dbReference type="InParanoid" id="D8LHW7"/>
<protein>
    <submittedName>
        <fullName evidence="10">FYVE zinc finger protein</fullName>
    </submittedName>
</protein>
<dbReference type="GO" id="GO:0005783">
    <property type="term" value="C:endoplasmic reticulum"/>
    <property type="evidence" value="ECO:0007669"/>
    <property type="project" value="TreeGrafter"/>
</dbReference>
<keyword evidence="4" id="KW-0106">Calcium</keyword>
<feature type="compositionally biased region" description="Low complexity" evidence="6">
    <location>
        <begin position="106"/>
        <end position="115"/>
    </location>
</feature>
<keyword evidence="7" id="KW-0732">Signal</keyword>
<dbReference type="InterPro" id="IPR003961">
    <property type="entry name" value="FN3_dom"/>
</dbReference>
<keyword evidence="3" id="KW-0862">Zinc</keyword>
<feature type="region of interest" description="Disordered" evidence="6">
    <location>
        <begin position="874"/>
        <end position="1055"/>
    </location>
</feature>
<sequence length="1055" mass="110551">MRPSRYFLLLLALTGLSGSRVLSLETAVESAPRAKAARDSHGVHTAAAAALDASGLDASSQQGGGDGRRELDVAARVAARWPKPSGRKQPVATAASDGGEADDASSRGSWGFDRSAGGEGGGDARARGWQSGVRKPRQSETATFFNSLDENSDGVLAENEIREFVGYVGGSSLDDNSEILGGVSTVMGRLDTDSDKGIGLKELSSWINRLGPMLTVEEAADWVSHAVQLPREVAEAFRSNSISAYDFPELVEDNGAGLYDLGIKRKFRKRIVKAIEVRLLGLGDEPPLPVLHPPSYLGGGKADDVASVSGSSSFVFVDSGLSPGKTYVYRVRAWNLIGHSEAPTAHVTTPPVHSLWTKPWRLISPWWPTGNSSAASSSSTASPAASGLQEPEGMGGSSSVARTAGPAEAGFVDRGGLGGTTAEEGGQPSGWGWRDVFGATWSVLSWGGWAVMAVVKVLHAMLALAMLQANLTRLRAAYGHGGTGAAVRRNWAAALVWKLNHLFTSNTVISAVVRSLNEKLERVIGLPPVTPPSAGGQGLRRQNRTRSFRTVGGGGGGGGSETGRRRGRFDSLPAGSGRDDWGGGRGGLSRIDEQDYSGLGVGDYGRRRDSNSSRRWRGGYPPAGDGRSPPSTSGRSSGTHAVVDDEESEPWYCDRSTERSATGTGAASPVNPPPVERKRWFGWGKGVPAEGGSVGEGAIDAGPRAGMPAGEEGDRLRGSGDEVESFDGYGDDAQELSDGGISDGFPWDGDSAEDVGEVEMRPSLERSGSSLDLRRALPHFRSVSVGRLALGLKKGEPSGRDGWRKEFHAAGACFSCRKPFKTITRQRHHCNRCHRVFCAKHGYTAHLKGTVCTIPGGCICDVCLESVVGVEGDGATHEARTTQQRRLFKADSEGGAASVMSTGSEGGGSANGRRFGWGRSTSFGGQLRRRRRAAPSDQSASEKKDDDEGPFSETVTGAEDDGLGGGGGATDRDYDPPPNSARSKAAKRSAVPVSSSETPLRIASVRALTASPSADGSSPAAAAGDGGGRGSAESFSLDPRRVGRGVFGTRRRITR</sequence>
<accession>D8LHW7</accession>
<dbReference type="SUPFAM" id="SSF47473">
    <property type="entry name" value="EF-hand"/>
    <property type="match status" value="1"/>
</dbReference>
<feature type="region of interest" description="Disordered" evidence="6">
    <location>
        <begin position="525"/>
        <end position="742"/>
    </location>
</feature>
<dbReference type="InterPro" id="IPR018247">
    <property type="entry name" value="EF_Hand_1_Ca_BS"/>
</dbReference>
<keyword evidence="11" id="KW-1185">Reference proteome</keyword>
<dbReference type="PROSITE" id="PS50222">
    <property type="entry name" value="EF_HAND_2"/>
    <property type="match status" value="1"/>
</dbReference>
<dbReference type="PANTHER" id="PTHR15136">
    <property type="entry name" value="STROMAL INTERACTION MOLECULE HOMOLOG"/>
    <property type="match status" value="1"/>
</dbReference>
<dbReference type="GO" id="GO:0002115">
    <property type="term" value="P:store-operated calcium entry"/>
    <property type="evidence" value="ECO:0007669"/>
    <property type="project" value="TreeGrafter"/>
</dbReference>
<dbReference type="OrthoDB" id="198262at2759"/>
<keyword evidence="1" id="KW-0479">Metal-binding</keyword>
<dbReference type="InterPro" id="IPR037608">
    <property type="entry name" value="STIM1/2"/>
</dbReference>
<feature type="domain" description="FYVE-type" evidence="8">
    <location>
        <begin position="807"/>
        <end position="868"/>
    </location>
</feature>
<feature type="domain" description="EF-hand" evidence="9">
    <location>
        <begin position="136"/>
        <end position="171"/>
    </location>
</feature>
<dbReference type="PROSITE" id="PS00018">
    <property type="entry name" value="EF_HAND_1"/>
    <property type="match status" value="1"/>
</dbReference>
<feature type="chain" id="PRO_5003117223" evidence="7">
    <location>
        <begin position="20"/>
        <end position="1055"/>
    </location>
</feature>
<dbReference type="InterPro" id="IPR017455">
    <property type="entry name" value="Znf_FYVE-rel"/>
</dbReference>
<evidence type="ECO:0000256" key="6">
    <source>
        <dbReference type="SAM" id="MobiDB-lite"/>
    </source>
</evidence>
<evidence type="ECO:0000259" key="8">
    <source>
        <dbReference type="PROSITE" id="PS50178"/>
    </source>
</evidence>
<dbReference type="eggNOG" id="KOG4403">
    <property type="taxonomic scope" value="Eukaryota"/>
</dbReference>